<evidence type="ECO:0000256" key="2">
    <source>
        <dbReference type="SAM" id="MobiDB-lite"/>
    </source>
</evidence>
<evidence type="ECO:0000256" key="1">
    <source>
        <dbReference type="SAM" id="Coils"/>
    </source>
</evidence>
<dbReference type="InterPro" id="IPR002048">
    <property type="entry name" value="EF_hand_dom"/>
</dbReference>
<dbReference type="PANTHER" id="PTHR47026:SF2">
    <property type="entry name" value="FLAGELLAR ASSOCIATED PROTEIN"/>
    <property type="match status" value="1"/>
</dbReference>
<keyword evidence="1" id="KW-0175">Coiled coil</keyword>
<dbReference type="PANTHER" id="PTHR47026">
    <property type="entry name" value="PIGMENTOSA GTPASE REGULATOR-LIKE PROTEIN, PUTATIVE-RELATED"/>
    <property type="match status" value="1"/>
</dbReference>
<dbReference type="EMBL" id="CAXAMN010000137">
    <property type="protein sequence ID" value="CAK8986649.1"/>
    <property type="molecule type" value="Genomic_DNA"/>
</dbReference>
<accession>A0ABP0HBH7</accession>
<dbReference type="Proteomes" id="UP001642484">
    <property type="component" value="Unassembled WGS sequence"/>
</dbReference>
<protein>
    <recommendedName>
        <fullName evidence="4">EF-hand domain-containing protein</fullName>
    </recommendedName>
</protein>
<comment type="caution">
    <text evidence="5">The sequence shown here is derived from an EMBL/GenBank/DDBJ whole genome shotgun (WGS) entry which is preliminary data.</text>
</comment>
<evidence type="ECO:0000313" key="5">
    <source>
        <dbReference type="EMBL" id="CAK8986649.1"/>
    </source>
</evidence>
<sequence>MAQGFLPLLGTIFLVPAPVTMTEGQKGGPSEDEYQGQISSIQQIFAEYDHNGSGKVRVERIPELILNLGRDLPIGREVARQLSGSGSVELASFEEVVQTLKKVEETQEREVVDGETTTPLTLLKRLNAYRKQCESNGEYVEAQKARKKYEELRAKEEERQRRLVDQAQQQEMMEVEQAQRAQFLGFSNAWDKYMADYESTAYMSLERLKEQHGEELSKFQEMIRQQPARVKCSRELLELRRKQEALAKLGKYEEAWKVKEEGDQLEQWEQARSASLVSDSAKRQEGRLRSQQQKALQALLKRIQRDRGEQIRHRQMDSQRLIQRNKNLKADLYKKQHLEFQRAEAAIRSIMSQPEHAQRLLDEHDPASVARSAAMGELPALGRVKWRGPSLPENYTPPGGISKGLVKAKGRNEQSEEVISQ</sequence>
<evidence type="ECO:0000313" key="6">
    <source>
        <dbReference type="Proteomes" id="UP001642484"/>
    </source>
</evidence>
<proteinExistence type="predicted"/>
<dbReference type="PROSITE" id="PS50222">
    <property type="entry name" value="EF_HAND_2"/>
    <property type="match status" value="1"/>
</dbReference>
<evidence type="ECO:0000259" key="4">
    <source>
        <dbReference type="PROSITE" id="PS50222"/>
    </source>
</evidence>
<name>A0ABP0HBH7_9DINO</name>
<keyword evidence="3" id="KW-0732">Signal</keyword>
<feature type="coiled-coil region" evidence="1">
    <location>
        <begin position="139"/>
        <end position="169"/>
    </location>
</feature>
<gene>
    <name evidence="5" type="ORF">CCMP2556_LOCUS577</name>
</gene>
<keyword evidence="6" id="KW-1185">Reference proteome</keyword>
<organism evidence="5 6">
    <name type="scientific">Durusdinium trenchii</name>
    <dbReference type="NCBI Taxonomy" id="1381693"/>
    <lineage>
        <taxon>Eukaryota</taxon>
        <taxon>Sar</taxon>
        <taxon>Alveolata</taxon>
        <taxon>Dinophyceae</taxon>
        <taxon>Suessiales</taxon>
        <taxon>Symbiodiniaceae</taxon>
        <taxon>Durusdinium</taxon>
    </lineage>
</organism>
<feature type="chain" id="PRO_5046929756" description="EF-hand domain-containing protein" evidence="3">
    <location>
        <begin position="25"/>
        <end position="421"/>
    </location>
</feature>
<evidence type="ECO:0000256" key="3">
    <source>
        <dbReference type="SAM" id="SignalP"/>
    </source>
</evidence>
<feature type="signal peptide" evidence="3">
    <location>
        <begin position="1"/>
        <end position="24"/>
    </location>
</feature>
<feature type="domain" description="EF-hand" evidence="4">
    <location>
        <begin position="36"/>
        <end position="71"/>
    </location>
</feature>
<feature type="region of interest" description="Disordered" evidence="2">
    <location>
        <begin position="385"/>
        <end position="421"/>
    </location>
</feature>
<reference evidence="5 6" key="1">
    <citation type="submission" date="2024-02" db="EMBL/GenBank/DDBJ databases">
        <authorList>
            <person name="Chen Y."/>
            <person name="Shah S."/>
            <person name="Dougan E. K."/>
            <person name="Thang M."/>
            <person name="Chan C."/>
        </authorList>
    </citation>
    <scope>NUCLEOTIDE SEQUENCE [LARGE SCALE GENOMIC DNA]</scope>
</reference>